<dbReference type="InterPro" id="IPR041118">
    <property type="entry name" value="Rx_N"/>
</dbReference>
<dbReference type="Gene3D" id="3.80.10.10">
    <property type="entry name" value="Ribonuclease Inhibitor"/>
    <property type="match status" value="1"/>
</dbReference>
<keyword evidence="3" id="KW-0677">Repeat</keyword>
<keyword evidence="8" id="KW-1185">Reference proteome</keyword>
<gene>
    <name evidence="9" type="primary">LOC105060783</name>
</gene>
<evidence type="ECO:0000256" key="3">
    <source>
        <dbReference type="ARBA" id="ARBA00022737"/>
    </source>
</evidence>
<dbReference type="Gene3D" id="1.20.5.4130">
    <property type="match status" value="1"/>
</dbReference>
<keyword evidence="4" id="KW-0547">Nucleotide-binding</keyword>
<feature type="domain" description="Disease resistance N-terminal" evidence="6">
    <location>
        <begin position="13"/>
        <end position="95"/>
    </location>
</feature>
<dbReference type="InterPro" id="IPR055414">
    <property type="entry name" value="LRR_R13L4/SHOC2-like"/>
</dbReference>
<evidence type="ECO:0000259" key="7">
    <source>
        <dbReference type="Pfam" id="PF23598"/>
    </source>
</evidence>
<accession>A0A6I9SGG6</accession>
<sequence>MAGTLVTGMATAAIGALTNKLSDMLSSEINMLRQVRRDIGFIENKLNSLKAGIQKMDAMVEADADLRSWARGLQELAYDTEDFIDEFKVHIARPRGHAITDFLCDTIQLITKWREHHEIYDRLQLIKDGIKDADKRGSKFLAQARETSTTEERHDPGQLEALIIEERELVGIDKPREHLIQWLLGGSKSLRVISVVAMGGMGVFVSSSLKSAKLLRVLDAEGQGIGRRFMPHGSQLQHLRYLNLRGTQNALLPEALSTLQNLEMLDLRDSSIGELPGGIVKLQRLRYLAVYSTGRTAEKLGAWGRHGARMPKGISRLKELLTLVLATAERGFIEELEEMKQLRRLGVTLLTMENDPHFWAAIQRLSYLRSLTVDAEKEDNLMSCMCSSYRLPSTLRSLKLYGLVMEKLPDNIKSLECLAKMVLSGTRLTGDPFPVLETLASLSEVQLYEDAYMGEVLHASGGFLMLRTMHLSQLSKFQLVTVKKEAMPVVENLRIERCEGEWKRTDLIELGMEGSRKSLIVDCDAQGLKE</sequence>
<organism evidence="8 9">
    <name type="scientific">Elaeis guineensis var. tenera</name>
    <name type="common">Oil palm</name>
    <dbReference type="NCBI Taxonomy" id="51953"/>
    <lineage>
        <taxon>Eukaryota</taxon>
        <taxon>Viridiplantae</taxon>
        <taxon>Streptophyta</taxon>
        <taxon>Embryophyta</taxon>
        <taxon>Tracheophyta</taxon>
        <taxon>Spermatophyta</taxon>
        <taxon>Magnoliopsida</taxon>
        <taxon>Liliopsida</taxon>
        <taxon>Arecaceae</taxon>
        <taxon>Arecoideae</taxon>
        <taxon>Cocoseae</taxon>
        <taxon>Elaeidinae</taxon>
        <taxon>Elaeis</taxon>
    </lineage>
</organism>
<dbReference type="SUPFAM" id="SSF52058">
    <property type="entry name" value="L domain-like"/>
    <property type="match status" value="1"/>
</dbReference>
<evidence type="ECO:0000256" key="4">
    <source>
        <dbReference type="ARBA" id="ARBA00022741"/>
    </source>
</evidence>
<dbReference type="PANTHER" id="PTHR19338">
    <property type="entry name" value="TRANSLOCASE OF INNER MITOCHONDRIAL MEMBRANE 13 HOMOLOG"/>
    <property type="match status" value="1"/>
</dbReference>
<dbReference type="GO" id="GO:0000166">
    <property type="term" value="F:nucleotide binding"/>
    <property type="evidence" value="ECO:0007669"/>
    <property type="project" value="UniProtKB-KW"/>
</dbReference>
<evidence type="ECO:0000256" key="2">
    <source>
        <dbReference type="ARBA" id="ARBA00022614"/>
    </source>
</evidence>
<dbReference type="InParanoid" id="A0A6I9SGG6"/>
<evidence type="ECO:0000259" key="6">
    <source>
        <dbReference type="Pfam" id="PF18052"/>
    </source>
</evidence>
<dbReference type="Pfam" id="PF18052">
    <property type="entry name" value="Rx_N"/>
    <property type="match status" value="1"/>
</dbReference>
<keyword evidence="5" id="KW-0611">Plant defense</keyword>
<evidence type="ECO:0000313" key="8">
    <source>
        <dbReference type="Proteomes" id="UP000504607"/>
    </source>
</evidence>
<name>A0A6I9SGG6_ELAGV</name>
<dbReference type="AlphaFoldDB" id="A0A6I9SGG6"/>
<evidence type="ECO:0000256" key="5">
    <source>
        <dbReference type="ARBA" id="ARBA00022821"/>
    </source>
</evidence>
<dbReference type="Proteomes" id="UP000504607">
    <property type="component" value="Unplaced"/>
</dbReference>
<evidence type="ECO:0000313" key="9">
    <source>
        <dbReference type="RefSeq" id="XP_010942922.1"/>
    </source>
</evidence>
<dbReference type="GO" id="GO:0006952">
    <property type="term" value="P:defense response"/>
    <property type="evidence" value="ECO:0007669"/>
    <property type="project" value="UniProtKB-KW"/>
</dbReference>
<dbReference type="PANTHER" id="PTHR19338:SF32">
    <property type="entry name" value="OS06G0287500 PROTEIN"/>
    <property type="match status" value="1"/>
</dbReference>
<dbReference type="CDD" id="cd14798">
    <property type="entry name" value="RX-CC_like"/>
    <property type="match status" value="1"/>
</dbReference>
<dbReference type="Pfam" id="PF23598">
    <property type="entry name" value="LRR_14"/>
    <property type="match status" value="1"/>
</dbReference>
<dbReference type="InterPro" id="IPR032675">
    <property type="entry name" value="LRR_dom_sf"/>
</dbReference>
<feature type="domain" description="Disease resistance R13L4/SHOC-2-like LRR" evidence="7">
    <location>
        <begin position="194"/>
        <end position="512"/>
    </location>
</feature>
<dbReference type="RefSeq" id="XP_010942922.1">
    <property type="nucleotide sequence ID" value="XM_010944620.1"/>
</dbReference>
<comment type="similarity">
    <text evidence="1">Belongs to the disease resistance NB-LRR family.</text>
</comment>
<evidence type="ECO:0000256" key="1">
    <source>
        <dbReference type="ARBA" id="ARBA00008894"/>
    </source>
</evidence>
<keyword evidence="2" id="KW-0433">Leucine-rich repeat</keyword>
<protein>
    <submittedName>
        <fullName evidence="9">Probable disease resistance protein RF9</fullName>
    </submittedName>
</protein>
<proteinExistence type="inferred from homology"/>
<dbReference type="InterPro" id="IPR038005">
    <property type="entry name" value="RX-like_CC"/>
</dbReference>
<dbReference type="OrthoDB" id="605907at2759"/>
<reference evidence="9" key="1">
    <citation type="submission" date="2025-08" db="UniProtKB">
        <authorList>
            <consortium name="RefSeq"/>
        </authorList>
    </citation>
    <scope>IDENTIFICATION</scope>
</reference>